<dbReference type="InterPro" id="IPR047574">
    <property type="entry name" value="AD"/>
</dbReference>
<accession>A0A0V0R0R6</accession>
<dbReference type="EMBL" id="LDAU01000073">
    <property type="protein sequence ID" value="KRX08126.1"/>
    <property type="molecule type" value="Genomic_DNA"/>
</dbReference>
<comment type="caution">
    <text evidence="3">The sequence shown here is derived from an EMBL/GenBank/DDBJ whole genome shotgun (WGS) entry which is preliminary data.</text>
</comment>
<evidence type="ECO:0000313" key="4">
    <source>
        <dbReference type="Proteomes" id="UP000054937"/>
    </source>
</evidence>
<gene>
    <name evidence="3" type="ORF">PPERSA_01671</name>
</gene>
<dbReference type="OMA" id="NGKANEC"/>
<feature type="region of interest" description="Disordered" evidence="1">
    <location>
        <begin position="580"/>
        <end position="606"/>
    </location>
</feature>
<proteinExistence type="predicted"/>
<feature type="region of interest" description="Disordered" evidence="1">
    <location>
        <begin position="393"/>
        <end position="417"/>
    </location>
</feature>
<organism evidence="3 4">
    <name type="scientific">Pseudocohnilembus persalinus</name>
    <name type="common">Ciliate</name>
    <dbReference type="NCBI Taxonomy" id="266149"/>
    <lineage>
        <taxon>Eukaryota</taxon>
        <taxon>Sar</taxon>
        <taxon>Alveolata</taxon>
        <taxon>Ciliophora</taxon>
        <taxon>Intramacronucleata</taxon>
        <taxon>Oligohymenophorea</taxon>
        <taxon>Scuticociliatia</taxon>
        <taxon>Philasterida</taxon>
        <taxon>Pseudocohnilembidae</taxon>
        <taxon>Pseudocohnilembus</taxon>
    </lineage>
</organism>
<feature type="compositionally biased region" description="Low complexity" evidence="1">
    <location>
        <begin position="404"/>
        <end position="414"/>
    </location>
</feature>
<keyword evidence="4" id="KW-1185">Reference proteome</keyword>
<dbReference type="InParanoid" id="A0A0V0R0R6"/>
<dbReference type="PROSITE" id="PS52001">
    <property type="entry name" value="AD"/>
    <property type="match status" value="1"/>
</dbReference>
<protein>
    <recommendedName>
        <fullName evidence="2">AD domain-containing protein</fullName>
    </recommendedName>
</protein>
<dbReference type="Proteomes" id="UP000054937">
    <property type="component" value="Unassembled WGS sequence"/>
</dbReference>
<feature type="compositionally biased region" description="Polar residues" evidence="1">
    <location>
        <begin position="626"/>
        <end position="650"/>
    </location>
</feature>
<name>A0A0V0R0R6_PSEPJ</name>
<evidence type="ECO:0000313" key="3">
    <source>
        <dbReference type="EMBL" id="KRX08126.1"/>
    </source>
</evidence>
<sequence>MQNKISRHNMNNSYKGTKLVTPDKFEIKENLQEYDNIENQSIQSKHGNQVNNDNIRKQLFFDTPNNQEYRQNKNFGQEQKNKHDLIQNQGKKIIFSQNKVYTPQKAQKVPNIIYNEYKPRYLTPQPNKTLIYKSRPSLMNINQNQYQQQNNKKNLSKNYNSLSPNINNNNNNNKNTKFKSFAQFQQYNQNAKNDYKETVQNILYNKSSKNLLKKGGIQAQNQQQGQVQNQFNKNKISQQQELIYDSSTILEQSGQSYFYQDQNSNQNSKLYKNQMKQFQEQFEQSQEYSQNEQELRQQEQEQFDLIYKEFLQRKSEKDTFEKGEEEFEAEKQLLISDDNSQQKNKQFSNDVSQNLNQNIYEICQNTQVSFQNQCQNNKKIENQKQNQKNIQNQNSSNFTQNYGSQQFSQQQSQQDNLNDKTNTTIQQLQMFQEQCGENISQGEISDFSINQEQQNQLNNRKIKEFDKYKQLTDLKALAKNFFSKLQDFIHQQNENPSQVKSIIDTYIQQLINMKIQMYKGSGSQSNQGDNQVNDGKKTKIIGKLEKSKVQKQAQIQQLNFQYQVLFDNLKQQQLQIQQSVSKETNENEQTNQNSSNNLNNNTNNIKKSKSISQVYLERYLDENENLDNQRTDSQIKQQTKKYNNEEISQNDPKKHSIRVVNTKYIEKLNLLESQSLENVIEGIEWGQLDIEKCLQQEGQRQFQGQKQEGKQEQNIKKNNNTGVDKQLDIKDMVYKEIKSYYSELKFGDKQEIIIEDISVQILPPYKPENVEGKNVKARDAIKKMVTKMWNRMEKK</sequence>
<feature type="domain" description="AD" evidence="2">
    <location>
        <begin position="686"/>
        <end position="793"/>
    </location>
</feature>
<reference evidence="3 4" key="1">
    <citation type="journal article" date="2015" name="Sci. Rep.">
        <title>Genome of the facultative scuticociliatosis pathogen Pseudocohnilembus persalinus provides insight into its virulence through horizontal gene transfer.</title>
        <authorList>
            <person name="Xiong J."/>
            <person name="Wang G."/>
            <person name="Cheng J."/>
            <person name="Tian M."/>
            <person name="Pan X."/>
            <person name="Warren A."/>
            <person name="Jiang C."/>
            <person name="Yuan D."/>
            <person name="Miao W."/>
        </authorList>
    </citation>
    <scope>NUCLEOTIDE SEQUENCE [LARGE SCALE GENOMIC DNA]</scope>
    <source>
        <strain evidence="3">36N120E</strain>
    </source>
</reference>
<dbReference type="AlphaFoldDB" id="A0A0V0R0R6"/>
<evidence type="ECO:0000256" key="1">
    <source>
        <dbReference type="SAM" id="MobiDB-lite"/>
    </source>
</evidence>
<feature type="region of interest" description="Disordered" evidence="1">
    <location>
        <begin position="155"/>
        <end position="176"/>
    </location>
</feature>
<evidence type="ECO:0000259" key="2">
    <source>
        <dbReference type="PROSITE" id="PS52001"/>
    </source>
</evidence>
<feature type="region of interest" description="Disordered" evidence="1">
    <location>
        <begin position="701"/>
        <end position="721"/>
    </location>
</feature>
<feature type="region of interest" description="Disordered" evidence="1">
    <location>
        <begin position="622"/>
        <end position="650"/>
    </location>
</feature>